<protein>
    <recommendedName>
        <fullName evidence="3">Venom dipeptidyl peptidase 4</fullName>
    </recommendedName>
</protein>
<comment type="similarity">
    <text evidence="1">Belongs to the peptidase S9B family. DPPIV subfamily.</text>
</comment>
<reference evidence="5" key="2">
    <citation type="submission" date="2013-05" db="EMBL/GenBank/DDBJ databases">
        <authorList>
            <person name="Carter J.-M."/>
            <person name="Baker S.C."/>
            <person name="Pink R."/>
            <person name="Carter D.R.F."/>
            <person name="Collins A."/>
            <person name="Tomlin J."/>
            <person name="Gibbs M."/>
            <person name="Breuker C.J."/>
        </authorList>
    </citation>
    <scope>NUCLEOTIDE SEQUENCE</scope>
    <source>
        <tissue evidence="5">Ovary</tissue>
    </source>
</reference>
<name>S4PD31_9NEOP</name>
<dbReference type="FunFam" id="3.40.50.1820:FF:000003">
    <property type="entry name" value="Dipeptidyl peptidase 4"/>
    <property type="match status" value="1"/>
</dbReference>
<accession>S4PD31</accession>
<dbReference type="InterPro" id="IPR001375">
    <property type="entry name" value="Peptidase_S9_cat"/>
</dbReference>
<dbReference type="PANTHER" id="PTHR11731:SF154">
    <property type="entry name" value="VENOM DIPEPTIDYL PEPTIDASE 4-LIKE PROTEIN"/>
    <property type="match status" value="1"/>
</dbReference>
<dbReference type="GO" id="GO:0008239">
    <property type="term" value="F:dipeptidyl-peptidase activity"/>
    <property type="evidence" value="ECO:0007669"/>
    <property type="project" value="TreeGrafter"/>
</dbReference>
<reference evidence="5" key="1">
    <citation type="journal article" date="2013" name="BMC Genomics">
        <title>Unscrambling butterfly oogenesis.</title>
        <authorList>
            <person name="Carter J.M."/>
            <person name="Baker S.C."/>
            <person name="Pink R."/>
            <person name="Carter D.R."/>
            <person name="Collins A."/>
            <person name="Tomlin J."/>
            <person name="Gibbs M."/>
            <person name="Breuker C.J."/>
        </authorList>
    </citation>
    <scope>NUCLEOTIDE SEQUENCE</scope>
    <source>
        <tissue evidence="5">Ovary</tissue>
    </source>
</reference>
<evidence type="ECO:0000259" key="4">
    <source>
        <dbReference type="Pfam" id="PF00326"/>
    </source>
</evidence>
<feature type="domain" description="Peptidase S9 prolyl oligopeptidase catalytic" evidence="4">
    <location>
        <begin position="49"/>
        <end position="248"/>
    </location>
</feature>
<dbReference type="AlphaFoldDB" id="S4PD31"/>
<organism evidence="5">
    <name type="scientific">Pararge aegeria</name>
    <name type="common">speckled wood butterfly</name>
    <dbReference type="NCBI Taxonomy" id="116150"/>
    <lineage>
        <taxon>Eukaryota</taxon>
        <taxon>Metazoa</taxon>
        <taxon>Ecdysozoa</taxon>
        <taxon>Arthropoda</taxon>
        <taxon>Hexapoda</taxon>
        <taxon>Insecta</taxon>
        <taxon>Pterygota</taxon>
        <taxon>Neoptera</taxon>
        <taxon>Endopterygota</taxon>
        <taxon>Lepidoptera</taxon>
        <taxon>Glossata</taxon>
        <taxon>Ditrysia</taxon>
        <taxon>Papilionoidea</taxon>
        <taxon>Nymphalidae</taxon>
        <taxon>Satyrinae</taxon>
        <taxon>Satyrini</taxon>
        <taxon>Parargina</taxon>
        <taxon>Pararge</taxon>
    </lineage>
</organism>
<dbReference type="GO" id="GO:0008236">
    <property type="term" value="F:serine-type peptidase activity"/>
    <property type="evidence" value="ECO:0007669"/>
    <property type="project" value="InterPro"/>
</dbReference>
<sequence>MPLEEETMSHIKLLLPSEMEAGKKYPMVIRLYSGPGTTRVKDVYDMEYYNMYLSSNRSFIVASIDVRGSGAMGVEAMHALNNALGTVEITDTLAAIRRLIATYDFIDPKRIGVWGWSYGGYATTMLLIKDEEKILACGAAVAPVTSWLYYDSIYTERYMDTPQNNPEGYNKSDVMIVAEKLRGRQFLLIHGSGDDNVHFQHSMQLAKKLQRADIAFEQMSYADENHSLRGVSRHFYHTLDRFWTECFHS</sequence>
<evidence type="ECO:0000256" key="2">
    <source>
        <dbReference type="ARBA" id="ARBA00023180"/>
    </source>
</evidence>
<keyword evidence="2" id="KW-0325">Glycoprotein</keyword>
<evidence type="ECO:0000256" key="1">
    <source>
        <dbReference type="ARBA" id="ARBA00010036"/>
    </source>
</evidence>
<evidence type="ECO:0000313" key="5">
    <source>
        <dbReference type="EMBL" id="JAA87428.1"/>
    </source>
</evidence>
<dbReference type="SUPFAM" id="SSF53474">
    <property type="entry name" value="alpha/beta-Hydrolases"/>
    <property type="match status" value="1"/>
</dbReference>
<dbReference type="InterPro" id="IPR029058">
    <property type="entry name" value="AB_hydrolase_fold"/>
</dbReference>
<dbReference type="GO" id="GO:0005886">
    <property type="term" value="C:plasma membrane"/>
    <property type="evidence" value="ECO:0007669"/>
    <property type="project" value="TreeGrafter"/>
</dbReference>
<dbReference type="EMBL" id="GAIX01005132">
    <property type="protein sequence ID" value="JAA87428.1"/>
    <property type="molecule type" value="Transcribed_RNA"/>
</dbReference>
<dbReference type="GO" id="GO:0006508">
    <property type="term" value="P:proteolysis"/>
    <property type="evidence" value="ECO:0007669"/>
    <property type="project" value="InterPro"/>
</dbReference>
<dbReference type="PANTHER" id="PTHR11731">
    <property type="entry name" value="PROTEASE FAMILY S9B,C DIPEPTIDYL-PEPTIDASE IV-RELATED"/>
    <property type="match status" value="1"/>
</dbReference>
<dbReference type="Gene3D" id="3.40.50.1820">
    <property type="entry name" value="alpha/beta hydrolase"/>
    <property type="match status" value="1"/>
</dbReference>
<dbReference type="Pfam" id="PF00326">
    <property type="entry name" value="Peptidase_S9"/>
    <property type="match status" value="1"/>
</dbReference>
<proteinExistence type="inferred from homology"/>
<evidence type="ECO:0000256" key="3">
    <source>
        <dbReference type="ARBA" id="ARBA00072929"/>
    </source>
</evidence>
<dbReference type="InterPro" id="IPR050278">
    <property type="entry name" value="Serine_Prot_S9B/DPPIV"/>
</dbReference>